<dbReference type="EMBL" id="QLMA01000010">
    <property type="protein sequence ID" value="RAJ75150.1"/>
    <property type="molecule type" value="Genomic_DNA"/>
</dbReference>
<dbReference type="InterPro" id="IPR003593">
    <property type="entry name" value="AAA+_ATPase"/>
</dbReference>
<evidence type="ECO:0000313" key="6">
    <source>
        <dbReference type="EMBL" id="RAJ75150.1"/>
    </source>
</evidence>
<keyword evidence="4 6" id="KW-0067">ATP-binding</keyword>
<keyword evidence="2" id="KW-0813">Transport</keyword>
<dbReference type="Pfam" id="PF00005">
    <property type="entry name" value="ABC_tran"/>
    <property type="match status" value="2"/>
</dbReference>
<organism evidence="6 7">
    <name type="scientific">Chitinophaga dinghuensis</name>
    <dbReference type="NCBI Taxonomy" id="1539050"/>
    <lineage>
        <taxon>Bacteria</taxon>
        <taxon>Pseudomonadati</taxon>
        <taxon>Bacteroidota</taxon>
        <taxon>Chitinophagia</taxon>
        <taxon>Chitinophagales</taxon>
        <taxon>Chitinophagaceae</taxon>
        <taxon>Chitinophaga</taxon>
    </lineage>
</organism>
<protein>
    <submittedName>
        <fullName evidence="6">Molybdate transport system ATP-binding protein</fullName>
    </submittedName>
</protein>
<comment type="similarity">
    <text evidence="1">Belongs to the ABC transporter superfamily.</text>
</comment>
<dbReference type="Proteomes" id="UP000249819">
    <property type="component" value="Unassembled WGS sequence"/>
</dbReference>
<proteinExistence type="inferred from homology"/>
<keyword evidence="3" id="KW-0547">Nucleotide-binding</keyword>
<evidence type="ECO:0000256" key="1">
    <source>
        <dbReference type="ARBA" id="ARBA00005417"/>
    </source>
</evidence>
<dbReference type="SMART" id="SM00382">
    <property type="entry name" value="AAA"/>
    <property type="match status" value="2"/>
</dbReference>
<feature type="domain" description="ABC transporter" evidence="5">
    <location>
        <begin position="9"/>
        <end position="253"/>
    </location>
</feature>
<dbReference type="GO" id="GO:0005524">
    <property type="term" value="F:ATP binding"/>
    <property type="evidence" value="ECO:0007669"/>
    <property type="project" value="UniProtKB-KW"/>
</dbReference>
<dbReference type="SUPFAM" id="SSF52540">
    <property type="entry name" value="P-loop containing nucleoside triphosphate hydrolases"/>
    <property type="match status" value="2"/>
</dbReference>
<evidence type="ECO:0000256" key="3">
    <source>
        <dbReference type="ARBA" id="ARBA00022741"/>
    </source>
</evidence>
<dbReference type="InterPro" id="IPR003439">
    <property type="entry name" value="ABC_transporter-like_ATP-bd"/>
</dbReference>
<dbReference type="Gene3D" id="3.40.50.300">
    <property type="entry name" value="P-loop containing nucleotide triphosphate hydrolases"/>
    <property type="match status" value="2"/>
</dbReference>
<evidence type="ECO:0000259" key="5">
    <source>
        <dbReference type="PROSITE" id="PS50893"/>
    </source>
</evidence>
<sequence>MGTSINPFLSLEHITVRYLDKTLFSNISWDIQPNEQWAITGPGGSGKTALLNTILGKFNIINGSIHYHFYEEWRQKHTVTDPYFNYRNLIAYVGHHHTFKNNSNTTTDFYYQQRFNSMDSENSATVREHLDITEVPALLAPLKIHALLDKRLLKLSNGETRRVMIAHALLKKPQLLMLDNPYIGLDVQTRKDFSNMVNEIIAGGTTVLLSTSPQEIPEHITHVLTLENGTITGKYTREKFMEMEVAPQRQAQLPALKADVIAQLVQHTNQASFEHIIRMENIRVKYGETMILDDINWTVRQHEKWALLGHNGAGKSTLLSLVNGDNPQAYANKLWLFDRRRGSGESIWDIKKRIGFISPELHQYFTARDNCMQVICSGFSDIIGSTKPATEAQKSIAAGWMEVLEISHAATVPFKQMPESTQRLVLLARALVKNPPLLIFDEPCQGLDQQQKDHFKQVIEQLCEHMPVTLVYVTHYEEELPACVNKFLRLERGHMI</sequence>
<name>A0A327VKC3_9BACT</name>
<dbReference type="RefSeq" id="WP_111595051.1">
    <property type="nucleotide sequence ID" value="NZ_QLMA01000010.1"/>
</dbReference>
<keyword evidence="7" id="KW-1185">Reference proteome</keyword>
<accession>A0A327VKC3</accession>
<dbReference type="PANTHER" id="PTHR43117:SF4">
    <property type="entry name" value="OSMOPROTECTANT IMPORT ATP-BINDING PROTEIN OSMV"/>
    <property type="match status" value="1"/>
</dbReference>
<dbReference type="PANTHER" id="PTHR43117">
    <property type="entry name" value="OSMOPROTECTANT IMPORT ATP-BINDING PROTEIN OSMV"/>
    <property type="match status" value="1"/>
</dbReference>
<dbReference type="GO" id="GO:0016887">
    <property type="term" value="F:ATP hydrolysis activity"/>
    <property type="evidence" value="ECO:0007669"/>
    <property type="project" value="InterPro"/>
</dbReference>
<comment type="caution">
    <text evidence="6">The sequence shown here is derived from an EMBL/GenBank/DDBJ whole genome shotgun (WGS) entry which is preliminary data.</text>
</comment>
<dbReference type="InterPro" id="IPR027417">
    <property type="entry name" value="P-loop_NTPase"/>
</dbReference>
<dbReference type="OrthoDB" id="9789994at2"/>
<dbReference type="AlphaFoldDB" id="A0A327VKC3"/>
<feature type="domain" description="ABC transporter" evidence="5">
    <location>
        <begin position="277"/>
        <end position="496"/>
    </location>
</feature>
<dbReference type="PROSITE" id="PS50893">
    <property type="entry name" value="ABC_TRANSPORTER_2"/>
    <property type="match status" value="2"/>
</dbReference>
<reference evidence="6 7" key="1">
    <citation type="submission" date="2018-06" db="EMBL/GenBank/DDBJ databases">
        <title>Genomic Encyclopedia of Archaeal and Bacterial Type Strains, Phase II (KMG-II): from individual species to whole genera.</title>
        <authorList>
            <person name="Goeker M."/>
        </authorList>
    </citation>
    <scope>NUCLEOTIDE SEQUENCE [LARGE SCALE GENOMIC DNA]</scope>
    <source>
        <strain evidence="6 7">DSM 29821</strain>
    </source>
</reference>
<evidence type="ECO:0000313" key="7">
    <source>
        <dbReference type="Proteomes" id="UP000249819"/>
    </source>
</evidence>
<gene>
    <name evidence="6" type="ORF">CLV59_110199</name>
</gene>
<evidence type="ECO:0000256" key="2">
    <source>
        <dbReference type="ARBA" id="ARBA00022448"/>
    </source>
</evidence>
<evidence type="ECO:0000256" key="4">
    <source>
        <dbReference type="ARBA" id="ARBA00022840"/>
    </source>
</evidence>